<dbReference type="Pfam" id="PF00482">
    <property type="entry name" value="T2SSF"/>
    <property type="match status" value="2"/>
</dbReference>
<feature type="transmembrane region" description="Helical" evidence="7">
    <location>
        <begin position="382"/>
        <end position="405"/>
    </location>
</feature>
<reference evidence="9 10" key="1">
    <citation type="submission" date="2017-06" db="EMBL/GenBank/DDBJ databases">
        <title>Description of Rhodopirellula bahusiensis sp. nov.</title>
        <authorList>
            <person name="Kizina J."/>
            <person name="Harder J."/>
        </authorList>
    </citation>
    <scope>NUCLEOTIDE SEQUENCE [LARGE SCALE GENOMIC DNA]</scope>
    <source>
        <strain evidence="9 10">SWK21</strain>
    </source>
</reference>
<dbReference type="PRINTS" id="PR00812">
    <property type="entry name" value="BCTERIALGSPF"/>
</dbReference>
<comment type="similarity">
    <text evidence="2">Belongs to the GSP F family.</text>
</comment>
<feature type="transmembrane region" description="Helical" evidence="7">
    <location>
        <begin position="173"/>
        <end position="199"/>
    </location>
</feature>
<organism evidence="9 10">
    <name type="scientific">Rhodopirellula bahusiensis</name>
    <dbReference type="NCBI Taxonomy" id="2014065"/>
    <lineage>
        <taxon>Bacteria</taxon>
        <taxon>Pseudomonadati</taxon>
        <taxon>Planctomycetota</taxon>
        <taxon>Planctomycetia</taxon>
        <taxon>Pirellulales</taxon>
        <taxon>Pirellulaceae</taxon>
        <taxon>Rhodopirellula</taxon>
    </lineage>
</organism>
<keyword evidence="3" id="KW-1003">Cell membrane</keyword>
<comment type="caution">
    <text evidence="9">The sequence shown here is derived from an EMBL/GenBank/DDBJ whole genome shotgun (WGS) entry which is preliminary data.</text>
</comment>
<comment type="subcellular location">
    <subcellularLocation>
        <location evidence="1">Cell membrane</location>
        <topology evidence="1">Multi-pass membrane protein</topology>
    </subcellularLocation>
</comment>
<evidence type="ECO:0000313" key="9">
    <source>
        <dbReference type="EMBL" id="PHQ34489.1"/>
    </source>
</evidence>
<sequence>MPVYSYLAQTSGGSIERGTMREACPQDVQRVLAKRDIRLIGIDEQQIVNDSVAKCRDYISALQGCGFRSIRSVDIELMLLQLSVMLTSGLALQPALSELSEHCPNGRMRHLCRKLNEAIEQGISFATALSDSKAFPPMVVQLAEIGESSGELALTLRRASEAMERRRQSKGALLSALAYPCLVAVSATCVAIYLIGWAIPKLAKFLDAMGRKLPAMTQSLLDVSTWINHYSTTLAVLVVAVFAAIGLCYRWPPGRYRIDQFLLQIPLLGSLLRMAETQQLAASLALLLRSGVFLQDALITAAALQHNQYLQSGLNQTRKQIARGGGFASSLHDKGFGALLASMIAVGEKTGDLPSTLEHVGEFYEGQVETQRKRIEKLIEPAIIVVVGGLVGYVYAAFFMALMSAGGNFN</sequence>
<keyword evidence="5 7" id="KW-1133">Transmembrane helix</keyword>
<dbReference type="InterPro" id="IPR042094">
    <property type="entry name" value="T2SS_GspF_sf"/>
</dbReference>
<dbReference type="Proteomes" id="UP000225740">
    <property type="component" value="Unassembled WGS sequence"/>
</dbReference>
<dbReference type="InterPro" id="IPR003004">
    <property type="entry name" value="GspF/PilC"/>
</dbReference>
<accession>A0A2G1W763</accession>
<evidence type="ECO:0000256" key="4">
    <source>
        <dbReference type="ARBA" id="ARBA00022692"/>
    </source>
</evidence>
<feature type="transmembrane region" description="Helical" evidence="7">
    <location>
        <begin position="230"/>
        <end position="249"/>
    </location>
</feature>
<feature type="domain" description="Type II secretion system protein GspF" evidence="8">
    <location>
        <begin position="79"/>
        <end position="200"/>
    </location>
</feature>
<dbReference type="PANTHER" id="PTHR30012">
    <property type="entry name" value="GENERAL SECRETION PATHWAY PROTEIN"/>
    <property type="match status" value="1"/>
</dbReference>
<dbReference type="PANTHER" id="PTHR30012:SF0">
    <property type="entry name" value="TYPE II SECRETION SYSTEM PROTEIN F-RELATED"/>
    <property type="match status" value="1"/>
</dbReference>
<keyword evidence="10" id="KW-1185">Reference proteome</keyword>
<dbReference type="Gene3D" id="1.20.81.30">
    <property type="entry name" value="Type II secretion system (T2SS), domain F"/>
    <property type="match status" value="2"/>
</dbReference>
<proteinExistence type="inferred from homology"/>
<dbReference type="OrthoDB" id="9805682at2"/>
<evidence type="ECO:0000256" key="3">
    <source>
        <dbReference type="ARBA" id="ARBA00022475"/>
    </source>
</evidence>
<dbReference type="EMBL" id="NIZW01000011">
    <property type="protein sequence ID" value="PHQ34489.1"/>
    <property type="molecule type" value="Genomic_DNA"/>
</dbReference>
<evidence type="ECO:0000256" key="5">
    <source>
        <dbReference type="ARBA" id="ARBA00022989"/>
    </source>
</evidence>
<name>A0A2G1W763_9BACT</name>
<evidence type="ECO:0000256" key="6">
    <source>
        <dbReference type="ARBA" id="ARBA00023136"/>
    </source>
</evidence>
<protein>
    <recommendedName>
        <fullName evidence="8">Type II secretion system protein GspF domain-containing protein</fullName>
    </recommendedName>
</protein>
<evidence type="ECO:0000256" key="2">
    <source>
        <dbReference type="ARBA" id="ARBA00005745"/>
    </source>
</evidence>
<dbReference type="GeneID" id="90609557"/>
<evidence type="ECO:0000256" key="7">
    <source>
        <dbReference type="SAM" id="Phobius"/>
    </source>
</evidence>
<evidence type="ECO:0000313" key="10">
    <source>
        <dbReference type="Proteomes" id="UP000225740"/>
    </source>
</evidence>
<feature type="domain" description="Type II secretion system protein GspF" evidence="8">
    <location>
        <begin position="282"/>
        <end position="400"/>
    </location>
</feature>
<evidence type="ECO:0000259" key="8">
    <source>
        <dbReference type="Pfam" id="PF00482"/>
    </source>
</evidence>
<dbReference type="GO" id="GO:0005886">
    <property type="term" value="C:plasma membrane"/>
    <property type="evidence" value="ECO:0007669"/>
    <property type="project" value="UniProtKB-SubCell"/>
</dbReference>
<evidence type="ECO:0000256" key="1">
    <source>
        <dbReference type="ARBA" id="ARBA00004651"/>
    </source>
</evidence>
<dbReference type="RefSeq" id="WP_099261628.1">
    <property type="nucleotide sequence ID" value="NZ_NIZW01000011.1"/>
</dbReference>
<keyword evidence="4 7" id="KW-0812">Transmembrane</keyword>
<dbReference type="InterPro" id="IPR018076">
    <property type="entry name" value="T2SS_GspF_dom"/>
</dbReference>
<gene>
    <name evidence="9" type="ORF">CEE69_15945</name>
</gene>
<keyword evidence="6 7" id="KW-0472">Membrane</keyword>
<dbReference type="AlphaFoldDB" id="A0A2G1W763"/>